<evidence type="ECO:0000313" key="4">
    <source>
        <dbReference type="Proteomes" id="UP000053941"/>
    </source>
</evidence>
<name>A0A0R2P1A1_9ACTN</name>
<keyword evidence="2" id="KW-0732">Signal</keyword>
<accession>A0A0R2P1A1</accession>
<dbReference type="EMBL" id="LIAS01000095">
    <property type="protein sequence ID" value="KRO30560.1"/>
    <property type="molecule type" value="Genomic_DNA"/>
</dbReference>
<comment type="caution">
    <text evidence="3">The sequence shown here is derived from an EMBL/GenBank/DDBJ whole genome shotgun (WGS) entry which is preliminary data.</text>
</comment>
<evidence type="ECO:0000313" key="3">
    <source>
        <dbReference type="EMBL" id="KRO30560.1"/>
    </source>
</evidence>
<dbReference type="AlphaFoldDB" id="A0A0R2P1A1"/>
<sequence>MNSKLVKILITCLAVTLLSTANGQADQVKVVAKKTAKPIPSPAAKWPPEGFRGKEGVYAKVPSSKDVVGLLSAKKSLQPLVKTCDQFACGAVFVASQTGCKWWEVNSSVFSLKAEDLSKEKIGTLTTYHKRSKEKAQATIFLISGAEVTPGTSIGSIRVICHRDSANKPKPGNIYSPIVAPTPTASPSNS</sequence>
<feature type="chain" id="PRO_5039693107" evidence="2">
    <location>
        <begin position="26"/>
        <end position="190"/>
    </location>
</feature>
<organism evidence="3 4">
    <name type="scientific">Actinobacteria bacterium BACL2 MAG-120802-bin41</name>
    <dbReference type="NCBI Taxonomy" id="1655568"/>
    <lineage>
        <taxon>Bacteria</taxon>
        <taxon>Bacillati</taxon>
        <taxon>Actinomycetota</taxon>
        <taxon>Actinomycetes</taxon>
        <taxon>Actinomycetes incertae sedis</taxon>
        <taxon>ac1 cluster</taxon>
    </lineage>
</organism>
<feature type="signal peptide" evidence="2">
    <location>
        <begin position="1"/>
        <end position="25"/>
    </location>
</feature>
<gene>
    <name evidence="3" type="ORF">ABR60_03445</name>
</gene>
<feature type="region of interest" description="Disordered" evidence="1">
    <location>
        <begin position="167"/>
        <end position="190"/>
    </location>
</feature>
<proteinExistence type="predicted"/>
<evidence type="ECO:0000256" key="1">
    <source>
        <dbReference type="SAM" id="MobiDB-lite"/>
    </source>
</evidence>
<dbReference type="Proteomes" id="UP000053941">
    <property type="component" value="Unassembled WGS sequence"/>
</dbReference>
<evidence type="ECO:0000256" key="2">
    <source>
        <dbReference type="SAM" id="SignalP"/>
    </source>
</evidence>
<reference evidence="3 4" key="1">
    <citation type="submission" date="2015-10" db="EMBL/GenBank/DDBJ databases">
        <title>Metagenome-Assembled Genomes uncover a global brackish microbiome.</title>
        <authorList>
            <person name="Hugerth L.W."/>
            <person name="Larsson J."/>
            <person name="Alneberg J."/>
            <person name="Lindh M.V."/>
            <person name="Legrand C."/>
            <person name="Pinhassi J."/>
            <person name="Andersson A.F."/>
        </authorList>
    </citation>
    <scope>NUCLEOTIDE SEQUENCE [LARGE SCALE GENOMIC DNA]</scope>
    <source>
        <strain evidence="3">BACL2 MAG-120802-bin41</strain>
    </source>
</reference>
<protein>
    <submittedName>
        <fullName evidence="3">Uncharacterized protein</fullName>
    </submittedName>
</protein>